<evidence type="ECO:0000256" key="1">
    <source>
        <dbReference type="SAM" id="Phobius"/>
    </source>
</evidence>
<keyword evidence="1" id="KW-1133">Transmembrane helix</keyword>
<dbReference type="KEGG" id="boz:DBV39_07120"/>
<evidence type="ECO:0000313" key="3">
    <source>
        <dbReference type="Proteomes" id="UP000244571"/>
    </source>
</evidence>
<gene>
    <name evidence="2" type="ORF">DBV39_07120</name>
</gene>
<keyword evidence="1" id="KW-0472">Membrane</keyword>
<organism evidence="2 3">
    <name type="scientific">Orrella marina</name>
    <dbReference type="NCBI Taxonomy" id="2163011"/>
    <lineage>
        <taxon>Bacteria</taxon>
        <taxon>Pseudomonadati</taxon>
        <taxon>Pseudomonadota</taxon>
        <taxon>Betaproteobacteria</taxon>
        <taxon>Burkholderiales</taxon>
        <taxon>Alcaligenaceae</taxon>
        <taxon>Orrella</taxon>
    </lineage>
</organism>
<protein>
    <submittedName>
        <fullName evidence="2">Uncharacterized protein</fullName>
    </submittedName>
</protein>
<reference evidence="2 3" key="1">
    <citation type="submission" date="2018-04" db="EMBL/GenBank/DDBJ databases">
        <title>Bordetella sp. HZ20 isolated from seawater.</title>
        <authorList>
            <person name="Sun C."/>
        </authorList>
    </citation>
    <scope>NUCLEOTIDE SEQUENCE [LARGE SCALE GENOMIC DNA]</scope>
    <source>
        <strain evidence="2 3">HZ20</strain>
    </source>
</reference>
<name>A0A2R4XI70_9BURK</name>
<keyword evidence="3" id="KW-1185">Reference proteome</keyword>
<feature type="transmembrane region" description="Helical" evidence="1">
    <location>
        <begin position="12"/>
        <end position="32"/>
    </location>
</feature>
<dbReference type="AlphaFoldDB" id="A0A2R4XI70"/>
<keyword evidence="1" id="KW-0812">Transmembrane</keyword>
<sequence>MCHKQPESIRKLAVRLFSTVLLSGLPVLVSSMTVGDLLHEESVAMLRAQNRAPSGVVTPVFELVGIWGVEPSLHAQVRYRGKTVEFVQGQRSAQKPFEQSFQLVAIQPPCLAFRFKGTRQKMCINGGRS</sequence>
<evidence type="ECO:0000313" key="2">
    <source>
        <dbReference type="EMBL" id="AWB33517.1"/>
    </source>
</evidence>
<accession>A0A2R4XI70</accession>
<proteinExistence type="predicted"/>
<dbReference type="EMBL" id="CP028901">
    <property type="protein sequence ID" value="AWB33517.1"/>
    <property type="molecule type" value="Genomic_DNA"/>
</dbReference>
<dbReference type="Proteomes" id="UP000244571">
    <property type="component" value="Chromosome"/>
</dbReference>